<keyword evidence="2 7" id="KW-0645">Protease</keyword>
<dbReference type="PROSITE" id="PS51767">
    <property type="entry name" value="PEPTIDASE_A1"/>
    <property type="match status" value="1"/>
</dbReference>
<reference evidence="10" key="1">
    <citation type="submission" date="2020-12" db="EMBL/GenBank/DDBJ databases">
        <authorList>
            <person name="Iha C."/>
        </authorList>
    </citation>
    <scope>NUCLEOTIDE SEQUENCE</scope>
</reference>
<dbReference type="Pfam" id="PF00026">
    <property type="entry name" value="Asp"/>
    <property type="match status" value="1"/>
</dbReference>
<dbReference type="InterPro" id="IPR011001">
    <property type="entry name" value="Saposin-like"/>
</dbReference>
<dbReference type="FunFam" id="2.40.70.10:FF:000044">
    <property type="entry name" value="Lysosomal aspartic protease"/>
    <property type="match status" value="1"/>
</dbReference>
<dbReference type="Gene3D" id="1.10.225.10">
    <property type="entry name" value="Saposin-like"/>
    <property type="match status" value="1"/>
</dbReference>
<evidence type="ECO:0000256" key="3">
    <source>
        <dbReference type="ARBA" id="ARBA00022750"/>
    </source>
</evidence>
<evidence type="ECO:0000256" key="1">
    <source>
        <dbReference type="ARBA" id="ARBA00007447"/>
    </source>
</evidence>
<dbReference type="FunFam" id="2.40.70.10:FF:000115">
    <property type="entry name" value="Lysosomal aspartic protease"/>
    <property type="match status" value="1"/>
</dbReference>
<dbReference type="EMBL" id="CAJHUC010001101">
    <property type="protein sequence ID" value="CAD7699731.1"/>
    <property type="molecule type" value="Genomic_DNA"/>
</dbReference>
<gene>
    <name evidence="10" type="ORF">OSTQU699_LOCUS5090</name>
</gene>
<dbReference type="SUPFAM" id="SSF47862">
    <property type="entry name" value="Saposin"/>
    <property type="match status" value="1"/>
</dbReference>
<keyword evidence="3 7" id="KW-0064">Aspartyl protease</keyword>
<dbReference type="PANTHER" id="PTHR47966">
    <property type="entry name" value="BETA-SITE APP-CLEAVING ENZYME, ISOFORM A-RELATED"/>
    <property type="match status" value="1"/>
</dbReference>
<keyword evidence="11" id="KW-1185">Reference proteome</keyword>
<evidence type="ECO:0000259" key="9">
    <source>
        <dbReference type="PROSITE" id="PS51767"/>
    </source>
</evidence>
<keyword evidence="4 7" id="KW-0378">Hydrolase</keyword>
<keyword evidence="8" id="KW-0732">Signal</keyword>
<dbReference type="InterPro" id="IPR021109">
    <property type="entry name" value="Peptidase_aspartic_dom_sf"/>
</dbReference>
<dbReference type="GO" id="GO:0004190">
    <property type="term" value="F:aspartic-type endopeptidase activity"/>
    <property type="evidence" value="ECO:0007669"/>
    <property type="project" value="UniProtKB-KW"/>
</dbReference>
<dbReference type="PRINTS" id="PR00792">
    <property type="entry name" value="PEPSIN"/>
</dbReference>
<feature type="active site" evidence="5">
    <location>
        <position position="85"/>
    </location>
</feature>
<comment type="caution">
    <text evidence="10">The sequence shown here is derived from an EMBL/GenBank/DDBJ whole genome shotgun (WGS) entry which is preliminary data.</text>
</comment>
<accession>A0A8S1IX13</accession>
<evidence type="ECO:0000313" key="11">
    <source>
        <dbReference type="Proteomes" id="UP000708148"/>
    </source>
</evidence>
<dbReference type="SUPFAM" id="SSF50630">
    <property type="entry name" value="Acid proteases"/>
    <property type="match status" value="1"/>
</dbReference>
<name>A0A8S1IX13_9CHLO</name>
<dbReference type="PROSITE" id="PS51257">
    <property type="entry name" value="PROKAR_LIPOPROTEIN"/>
    <property type="match status" value="1"/>
</dbReference>
<evidence type="ECO:0000256" key="6">
    <source>
        <dbReference type="PIRSR" id="PIRSR601461-2"/>
    </source>
</evidence>
<evidence type="ECO:0000256" key="2">
    <source>
        <dbReference type="ARBA" id="ARBA00022670"/>
    </source>
</evidence>
<sequence>MGRFCVAILLLAMAAGGSCDLMRVPLRKQTLEKSMLEIDREGLRRAQLEAALGEEDVPLRNYANAQYYGAIKLGSPGQDFNVVFDTGSSNLWVPSATCSWTDLPCVLHKKYDSTKSSTYVPNGEKFAIQYGSGSLSGYLSQDVLAIPGTPMPIVIQDQVFAEATSEPGVAFLLGKFDGILGLAWPSISVDAVDPPFTKMVEEGLVDEPLFSFWMSRDPSADEGGELVFGGMDPKHFKGEHTWLPVSKKSYWDFEMDKIEVPGVSVCPDGCIGIADTGTSLLVGPTDDIQKINEAIGASGASNSTACMSKGALLVKQVAELVNEMSSDEVCSNMGLCGYEEPQYATTRKLVGSSWTCQLCQEIAKEAKNIQDEQTMKTLVESLCDDLADVEAKQSVGVATIDCSLVPQMPDIAFVLGGKRFTLSSEQYVLKVTQFGQTECISGFQGLDLPQPMWILGDVFIGAYHTVFDYGNARVGFAQSV</sequence>
<dbReference type="OrthoDB" id="771136at2759"/>
<keyword evidence="6" id="KW-1015">Disulfide bond</keyword>
<dbReference type="PROSITE" id="PS00141">
    <property type="entry name" value="ASP_PROTEASE"/>
    <property type="match status" value="2"/>
</dbReference>
<feature type="active site" evidence="5">
    <location>
        <position position="371"/>
    </location>
</feature>
<dbReference type="InterPro" id="IPR001461">
    <property type="entry name" value="Aspartic_peptidase_A1"/>
</dbReference>
<dbReference type="AlphaFoldDB" id="A0A8S1IX13"/>
<comment type="similarity">
    <text evidence="1 7">Belongs to the peptidase A1 family.</text>
</comment>
<evidence type="ECO:0000256" key="7">
    <source>
        <dbReference type="RuleBase" id="RU000454"/>
    </source>
</evidence>
<feature type="signal peptide" evidence="8">
    <location>
        <begin position="1"/>
        <end position="19"/>
    </location>
</feature>
<dbReference type="GO" id="GO:0006508">
    <property type="term" value="P:proteolysis"/>
    <property type="evidence" value="ECO:0007669"/>
    <property type="project" value="UniProtKB-KW"/>
</dbReference>
<evidence type="ECO:0000313" key="10">
    <source>
        <dbReference type="EMBL" id="CAD7699731.1"/>
    </source>
</evidence>
<dbReference type="InterPro" id="IPR001969">
    <property type="entry name" value="Aspartic_peptidase_AS"/>
</dbReference>
<feature type="chain" id="PRO_5035743374" description="Peptidase A1 domain-containing protein" evidence="8">
    <location>
        <begin position="20"/>
        <end position="480"/>
    </location>
</feature>
<feature type="disulfide bond" evidence="6">
    <location>
        <begin position="402"/>
        <end position="439"/>
    </location>
</feature>
<evidence type="ECO:0000256" key="4">
    <source>
        <dbReference type="ARBA" id="ARBA00022801"/>
    </source>
</evidence>
<dbReference type="PANTHER" id="PTHR47966:SF51">
    <property type="entry name" value="BETA-SITE APP-CLEAVING ENZYME, ISOFORM A-RELATED"/>
    <property type="match status" value="1"/>
</dbReference>
<dbReference type="Gene3D" id="2.40.70.10">
    <property type="entry name" value="Acid Proteases"/>
    <property type="match status" value="2"/>
</dbReference>
<organism evidence="10 11">
    <name type="scientific">Ostreobium quekettii</name>
    <dbReference type="NCBI Taxonomy" id="121088"/>
    <lineage>
        <taxon>Eukaryota</taxon>
        <taxon>Viridiplantae</taxon>
        <taxon>Chlorophyta</taxon>
        <taxon>core chlorophytes</taxon>
        <taxon>Ulvophyceae</taxon>
        <taxon>TCBD clade</taxon>
        <taxon>Bryopsidales</taxon>
        <taxon>Ostreobineae</taxon>
        <taxon>Ostreobiaceae</taxon>
        <taxon>Ostreobium</taxon>
    </lineage>
</organism>
<dbReference type="Proteomes" id="UP000708148">
    <property type="component" value="Unassembled WGS sequence"/>
</dbReference>
<feature type="disulfide bond" evidence="6">
    <location>
        <begin position="98"/>
        <end position="105"/>
    </location>
</feature>
<evidence type="ECO:0000256" key="5">
    <source>
        <dbReference type="PIRSR" id="PIRSR601461-1"/>
    </source>
</evidence>
<feature type="domain" description="Peptidase A1" evidence="9">
    <location>
        <begin position="67"/>
        <end position="477"/>
    </location>
</feature>
<evidence type="ECO:0000256" key="8">
    <source>
        <dbReference type="SAM" id="SignalP"/>
    </source>
</evidence>
<dbReference type="InterPro" id="IPR033121">
    <property type="entry name" value="PEPTIDASE_A1"/>
</dbReference>
<protein>
    <recommendedName>
        <fullName evidence="9">Peptidase A1 domain-containing protein</fullName>
    </recommendedName>
</protein>
<proteinExistence type="inferred from homology"/>